<keyword evidence="2" id="KW-1185">Reference proteome</keyword>
<accession>A0ACC0U2P6</accession>
<protein>
    <submittedName>
        <fullName evidence="1">Uncharacterized protein</fullName>
    </submittedName>
</protein>
<evidence type="ECO:0000313" key="1">
    <source>
        <dbReference type="EMBL" id="KAI9456002.1"/>
    </source>
</evidence>
<evidence type="ECO:0000313" key="2">
    <source>
        <dbReference type="Proteomes" id="UP001207468"/>
    </source>
</evidence>
<comment type="caution">
    <text evidence="1">The sequence shown here is derived from an EMBL/GenBank/DDBJ whole genome shotgun (WGS) entry which is preliminary data.</text>
</comment>
<name>A0ACC0U2P6_9AGAM</name>
<gene>
    <name evidence="1" type="ORF">F5148DRAFT_1225128</name>
</gene>
<proteinExistence type="predicted"/>
<organism evidence="1 2">
    <name type="scientific">Russula earlei</name>
    <dbReference type="NCBI Taxonomy" id="71964"/>
    <lineage>
        <taxon>Eukaryota</taxon>
        <taxon>Fungi</taxon>
        <taxon>Dikarya</taxon>
        <taxon>Basidiomycota</taxon>
        <taxon>Agaricomycotina</taxon>
        <taxon>Agaricomycetes</taxon>
        <taxon>Russulales</taxon>
        <taxon>Russulaceae</taxon>
        <taxon>Russula</taxon>
    </lineage>
</organism>
<reference evidence="1" key="1">
    <citation type="submission" date="2021-03" db="EMBL/GenBank/DDBJ databases">
        <title>Evolutionary priming and transition to the ectomycorrhizal habit in an iconic lineage of mushroom-forming fungi: is preadaptation a requirement?</title>
        <authorList>
            <consortium name="DOE Joint Genome Institute"/>
            <person name="Looney B.P."/>
            <person name="Miyauchi S."/>
            <person name="Morin E."/>
            <person name="Drula E."/>
            <person name="Courty P.E."/>
            <person name="Chicoki N."/>
            <person name="Fauchery L."/>
            <person name="Kohler A."/>
            <person name="Kuo A."/>
            <person name="LaButti K."/>
            <person name="Pangilinan J."/>
            <person name="Lipzen A."/>
            <person name="Riley R."/>
            <person name="Andreopoulos W."/>
            <person name="He G."/>
            <person name="Johnson J."/>
            <person name="Barry K.W."/>
            <person name="Grigoriev I.V."/>
            <person name="Nagy L."/>
            <person name="Hibbett D."/>
            <person name="Henrissat B."/>
            <person name="Matheny P.B."/>
            <person name="Labbe J."/>
            <person name="Martin A.F."/>
        </authorList>
    </citation>
    <scope>NUCLEOTIDE SEQUENCE</scope>
    <source>
        <strain evidence="1">BPL698</strain>
    </source>
</reference>
<sequence>MRSRASKAAILSSFVGVLQTSVRPLSDLLVPQLGSQFARGLMQVLDALWGIKHLGRGFEGGLLLARVGVLG</sequence>
<dbReference type="EMBL" id="JAGFNK010000243">
    <property type="protein sequence ID" value="KAI9456002.1"/>
    <property type="molecule type" value="Genomic_DNA"/>
</dbReference>
<dbReference type="Proteomes" id="UP001207468">
    <property type="component" value="Unassembled WGS sequence"/>
</dbReference>